<dbReference type="NCBIfam" id="TIGR03696">
    <property type="entry name" value="Rhs_assc_core"/>
    <property type="match status" value="1"/>
</dbReference>
<feature type="coiled-coil region" evidence="2">
    <location>
        <begin position="148"/>
        <end position="189"/>
    </location>
</feature>
<proteinExistence type="predicted"/>
<dbReference type="InterPro" id="IPR050708">
    <property type="entry name" value="T6SS_VgrG/RHS"/>
</dbReference>
<feature type="region of interest" description="Disordered" evidence="3">
    <location>
        <begin position="1304"/>
        <end position="1336"/>
    </location>
</feature>
<dbReference type="InterPro" id="IPR056823">
    <property type="entry name" value="TEN-like_YD-shell"/>
</dbReference>
<name>A0A3A9Z7J2_9ACTN</name>
<feature type="transmembrane region" description="Helical" evidence="4">
    <location>
        <begin position="236"/>
        <end position="264"/>
    </location>
</feature>
<feature type="domain" description="DUF6531" evidence="5">
    <location>
        <begin position="344"/>
        <end position="415"/>
    </location>
</feature>
<keyword evidence="2" id="KW-0175">Coiled coil</keyword>
<keyword evidence="1" id="KW-0677">Repeat</keyword>
<feature type="compositionally biased region" description="Basic and acidic residues" evidence="3">
    <location>
        <begin position="124"/>
        <end position="147"/>
    </location>
</feature>
<dbReference type="EMBL" id="RBAL01000004">
    <property type="protein sequence ID" value="RKN44009.1"/>
    <property type="molecule type" value="Genomic_DNA"/>
</dbReference>
<keyword evidence="4" id="KW-0472">Membrane</keyword>
<feature type="region of interest" description="Disordered" evidence="3">
    <location>
        <begin position="123"/>
        <end position="147"/>
    </location>
</feature>
<evidence type="ECO:0000259" key="6">
    <source>
        <dbReference type="Pfam" id="PF25023"/>
    </source>
</evidence>
<evidence type="ECO:0008006" key="9">
    <source>
        <dbReference type="Google" id="ProtNLM"/>
    </source>
</evidence>
<dbReference type="Gene3D" id="1.20.120.330">
    <property type="entry name" value="Nucleotidyltransferases domain 2"/>
    <property type="match status" value="1"/>
</dbReference>
<evidence type="ECO:0000256" key="1">
    <source>
        <dbReference type="ARBA" id="ARBA00022737"/>
    </source>
</evidence>
<dbReference type="SUPFAM" id="SSF140453">
    <property type="entry name" value="EsxAB dimer-like"/>
    <property type="match status" value="1"/>
</dbReference>
<gene>
    <name evidence="7" type="ORF">D7294_10060</name>
</gene>
<dbReference type="Proteomes" id="UP000272474">
    <property type="component" value="Unassembled WGS sequence"/>
</dbReference>
<accession>A0A3A9Z7J2</accession>
<evidence type="ECO:0000313" key="7">
    <source>
        <dbReference type="EMBL" id="RKN44009.1"/>
    </source>
</evidence>
<dbReference type="Pfam" id="PF05593">
    <property type="entry name" value="RHS_repeat"/>
    <property type="match status" value="6"/>
</dbReference>
<dbReference type="InterPro" id="IPR036689">
    <property type="entry name" value="ESAT-6-like_sf"/>
</dbReference>
<keyword evidence="4" id="KW-0812">Transmembrane</keyword>
<dbReference type="NCBIfam" id="TIGR01643">
    <property type="entry name" value="YD_repeat_2x"/>
    <property type="match status" value="9"/>
</dbReference>
<evidence type="ECO:0000259" key="5">
    <source>
        <dbReference type="Pfam" id="PF20148"/>
    </source>
</evidence>
<keyword evidence="4" id="KW-1133">Transmembrane helix</keyword>
<evidence type="ECO:0000256" key="2">
    <source>
        <dbReference type="SAM" id="Coils"/>
    </source>
</evidence>
<sequence>MDSDPTPGAPEDVRDLADELQTFADDVGEALGKIRGMASDRAVQDWAGLSAEAFRSEFDEVPGNLGKLQTSYDLCAQALQAYWPKLQTAQGMADRALDRAVAAQGDLSLAQGQLADAQDWVARAGEESDRLQREGRREDVPPPDEAEVRAATRDAQAAESAASAAQSRLDSAQAELDAARQLARDALEMREEAARICAQGIDEASDAGIHNRHWWEDAVHWVTENWDTIVAVCKTIVAVLGIVVMIIGGPLAWVVLAAALVVLADTLIKYANGQASLWDVAFAALDCIPGMKGLTTLGGLARGLRGGLSAARTGLRGLRQGIRGLGQGLRRSGRQGRALFCRTDPIDMATGDVVMDAIDVDLPGVLPLVLRRHHRSSLREGLWFGPSWTSLLDQRLLLDEAGARFVTDDGMVLDYPRPSEGVPVLPVEGPRWALDWNGEPGAPMRVRLPEAGLTLRFAPVAGRPGAELPLVALTDRNGNEITVVHDETGAPGELRHDGGYRLGLTVTGGRIREIRLLDAPGEPVLLRYGYDRRGDLSEVYNSSGRPLRLHYDDRHRITGWVDRNGFRYAYRYDEQGRCVATTGTDGALAGQVAYDAGTGRTVFTDSLGHSTVYEFDDCYRLRTETDPLGHHTHRAWDRYDRLLSLTDPLGRTTRYEYDERGHRVAVLAPDGGRTEFRVGALGLTTGVTDADGATWTREYDERGNLLARVDPAGAVERWEYDARGAVTRHVDAAGRAFAFENDIAGLHCRVRGPEGLDLHHRRDAFGRVVAVVAAGQDVPVTRMSWSVEGALLSRTTADGVTERWRYDAEGNQIEHVDPAGRRTRFTIGAFDRTVAMETAGGARWEHHHDSELRLTAVVNPLGLTWSYAYDAAGRLVAETDFSGRRVEYAYDAAGQRVAQTNGAGQTLRRTYDARGDIVAETDGEHTTAFTYTPGGLLVRAVNADAELDFLRDAAGRVVEERCNGQAIAFRYDAAGRAVYRRTPAGVESRWEWTEADLPAALHIAGRTLAFGYTATPSRPREAHRLLPGGGRIDQSWDALGRLTEQRLPAGEGRVRRRAFGYGPGGRLRSLAESTGRAAGLEKAEPRRIERDADLRVTAVRGGGRPGESYAYDAAGNISGARLGGEAEGEGHVPYETDGVRLRRAGRVSYAYDGQGRVVLARRRLLSGGVREWRYAWDAADRLTDVITPDGSHWRYRYDPLGRRIAKQRLGGDGGVLEEFRFVWDATRIAEQRHWRADRPEVATTTWDWEPHSHRPLTQIERRGPRDLPQEEVDERFYALVTDLVGTATELIGEDGEIAWQAGTGLTGQAPETPETPETPGASGAPADPADPAEGAVACPWRFPGQYHDAETGLHHSLFRSYDPAVGWYLSPDPLGLHGSPHPYRYVDDPFALGDPLGLAPCLAEQLRVRADDFADQAPQIVRERFQTVAVVRVRTPRGEVDLVAASGDGLLPAQRAMLDPNRVPPEFAVPNIPGMHAEQNAVLFAHVNGFELMAGGASRQVCTEFCAPAIRAVGGRVTGDLIGQGDTMPRTFEW</sequence>
<feature type="compositionally biased region" description="Low complexity" evidence="3">
    <location>
        <begin position="1310"/>
        <end position="1336"/>
    </location>
</feature>
<protein>
    <recommendedName>
        <fullName evidence="9">Type IV secretion protein Rhs</fullName>
    </recommendedName>
</protein>
<evidence type="ECO:0000313" key="8">
    <source>
        <dbReference type="Proteomes" id="UP000272474"/>
    </source>
</evidence>
<dbReference type="PANTHER" id="PTHR32305">
    <property type="match status" value="1"/>
</dbReference>
<comment type="caution">
    <text evidence="7">The sequence shown here is derived from an EMBL/GenBank/DDBJ whole genome shotgun (WGS) entry which is preliminary data.</text>
</comment>
<dbReference type="PANTHER" id="PTHR32305:SF15">
    <property type="entry name" value="PROTEIN RHSA-RELATED"/>
    <property type="match status" value="1"/>
</dbReference>
<feature type="domain" description="Teneurin-like YD-shell" evidence="6">
    <location>
        <begin position="1032"/>
        <end position="1209"/>
    </location>
</feature>
<evidence type="ECO:0000256" key="4">
    <source>
        <dbReference type="SAM" id="Phobius"/>
    </source>
</evidence>
<reference evidence="7 8" key="1">
    <citation type="journal article" date="2014" name="Int. J. Syst. Evol. Microbiol.">
        <title>Streptomyces hoynatensis sp. nov., isolated from deep marine sediment.</title>
        <authorList>
            <person name="Veyisoglu A."/>
            <person name="Sahin N."/>
        </authorList>
    </citation>
    <scope>NUCLEOTIDE SEQUENCE [LARGE SCALE GENOMIC DNA]</scope>
    <source>
        <strain evidence="7 8">KCTC 29097</strain>
    </source>
</reference>
<dbReference type="InterPro" id="IPR031325">
    <property type="entry name" value="RHS_repeat"/>
</dbReference>
<dbReference type="Gene3D" id="2.180.10.10">
    <property type="entry name" value="RHS repeat-associated core"/>
    <property type="match status" value="2"/>
</dbReference>
<dbReference type="Pfam" id="PF25023">
    <property type="entry name" value="TEN_YD-shell"/>
    <property type="match status" value="1"/>
</dbReference>
<dbReference type="InterPro" id="IPR022385">
    <property type="entry name" value="Rhs_assc_core"/>
</dbReference>
<dbReference type="InterPro" id="IPR006530">
    <property type="entry name" value="YD"/>
</dbReference>
<dbReference type="Pfam" id="PF20148">
    <property type="entry name" value="DUF6531"/>
    <property type="match status" value="1"/>
</dbReference>
<evidence type="ECO:0000256" key="3">
    <source>
        <dbReference type="SAM" id="MobiDB-lite"/>
    </source>
</evidence>
<keyword evidence="8" id="KW-1185">Reference proteome</keyword>
<organism evidence="7 8">
    <name type="scientific">Streptomyces hoynatensis</name>
    <dbReference type="NCBI Taxonomy" id="1141874"/>
    <lineage>
        <taxon>Bacteria</taxon>
        <taxon>Bacillati</taxon>
        <taxon>Actinomycetota</taxon>
        <taxon>Actinomycetes</taxon>
        <taxon>Kitasatosporales</taxon>
        <taxon>Streptomycetaceae</taxon>
        <taxon>Streptomyces</taxon>
    </lineage>
</organism>
<dbReference type="InterPro" id="IPR045351">
    <property type="entry name" value="DUF6531"/>
</dbReference>